<evidence type="ECO:0000313" key="3">
    <source>
        <dbReference type="Proteomes" id="UP001203136"/>
    </source>
</evidence>
<reference evidence="2" key="1">
    <citation type="journal article" date="2022" name="Cell Host Microbe">
        <title>Colonization of the live biotherapeutic product VE303 and modulation of the microbiota and metabolites in healthy volunteers.</title>
        <authorList>
            <person name="Dsouza M."/>
            <person name="Menon R."/>
            <person name="Crossette E."/>
            <person name="Bhattarai S.K."/>
            <person name="Schneider J."/>
            <person name="Kim Y.G."/>
            <person name="Reddy S."/>
            <person name="Caballero S."/>
            <person name="Felix C."/>
            <person name="Cornacchione L."/>
            <person name="Hendrickson J."/>
            <person name="Watson A.R."/>
            <person name="Minot S.S."/>
            <person name="Greenfield N."/>
            <person name="Schopf L."/>
            <person name="Szabady R."/>
            <person name="Patarroyo J."/>
            <person name="Smith W."/>
            <person name="Harrison P."/>
            <person name="Kuijper E.J."/>
            <person name="Kelly C.P."/>
            <person name="Olle B."/>
            <person name="Bobilev D."/>
            <person name="Silber J.L."/>
            <person name="Bucci V."/>
            <person name="Roberts B."/>
            <person name="Faith J."/>
            <person name="Norman J.M."/>
        </authorList>
    </citation>
    <scope>NUCLEOTIDE SEQUENCE</scope>
    <source>
        <strain evidence="2">VE303-04</strain>
    </source>
</reference>
<accession>A0AAW5F385</accession>
<name>A0AAW5F385_CLOSY</name>
<dbReference type="Gene3D" id="1.10.260.40">
    <property type="entry name" value="lambda repressor-like DNA-binding domains"/>
    <property type="match status" value="1"/>
</dbReference>
<dbReference type="Pfam" id="PF13443">
    <property type="entry name" value="HTH_26"/>
    <property type="match status" value="1"/>
</dbReference>
<comment type="caution">
    <text evidence="2">The sequence shown here is derived from an EMBL/GenBank/DDBJ whole genome shotgun (WGS) entry which is preliminary data.</text>
</comment>
<protein>
    <submittedName>
        <fullName evidence="2">Helix-turn-helix transcriptional regulator</fullName>
    </submittedName>
</protein>
<dbReference type="SUPFAM" id="SSF47413">
    <property type="entry name" value="lambda repressor-like DNA-binding domains"/>
    <property type="match status" value="1"/>
</dbReference>
<evidence type="ECO:0000259" key="1">
    <source>
        <dbReference type="Pfam" id="PF13443"/>
    </source>
</evidence>
<dbReference type="GO" id="GO:0003677">
    <property type="term" value="F:DNA binding"/>
    <property type="evidence" value="ECO:0007669"/>
    <property type="project" value="InterPro"/>
</dbReference>
<dbReference type="EMBL" id="JAINVB010000001">
    <property type="protein sequence ID" value="MCK0086989.1"/>
    <property type="molecule type" value="Genomic_DNA"/>
</dbReference>
<evidence type="ECO:0000313" key="2">
    <source>
        <dbReference type="EMBL" id="MCK0086989.1"/>
    </source>
</evidence>
<dbReference type="Proteomes" id="UP001203136">
    <property type="component" value="Unassembled WGS sequence"/>
</dbReference>
<organism evidence="2 3">
    <name type="scientific">Clostridium symbiosum</name>
    <name type="common">Bacteroides symbiosus</name>
    <dbReference type="NCBI Taxonomy" id="1512"/>
    <lineage>
        <taxon>Bacteria</taxon>
        <taxon>Bacillati</taxon>
        <taxon>Bacillota</taxon>
        <taxon>Clostridia</taxon>
        <taxon>Lachnospirales</taxon>
        <taxon>Lachnospiraceae</taxon>
        <taxon>Otoolea</taxon>
    </lineage>
</organism>
<feature type="domain" description="HTH cro/C1-type" evidence="1">
    <location>
        <begin position="7"/>
        <end position="66"/>
    </location>
</feature>
<dbReference type="InterPro" id="IPR001387">
    <property type="entry name" value="Cro/C1-type_HTH"/>
</dbReference>
<sequence>MITYDPLWDTMRRKGITTYSLIKDYSFSKGTLDSLKQNRNISTATLNDLCNILSCRVEDVLRHIPDKI</sequence>
<proteinExistence type="predicted"/>
<dbReference type="AlphaFoldDB" id="A0AAW5F385"/>
<dbReference type="InterPro" id="IPR010982">
    <property type="entry name" value="Lambda_DNA-bd_dom_sf"/>
</dbReference>
<gene>
    <name evidence="2" type="ORF">K5I21_14105</name>
</gene>